<feature type="transmembrane region" description="Helical" evidence="1">
    <location>
        <begin position="172"/>
        <end position="192"/>
    </location>
</feature>
<evidence type="ECO:0000256" key="1">
    <source>
        <dbReference type="SAM" id="Phobius"/>
    </source>
</evidence>
<feature type="transmembrane region" description="Helical" evidence="1">
    <location>
        <begin position="88"/>
        <end position="108"/>
    </location>
</feature>
<keyword evidence="3" id="KW-1185">Reference proteome</keyword>
<protein>
    <recommendedName>
        <fullName evidence="4">DUF3307 domain-containing protein</fullName>
    </recommendedName>
</protein>
<dbReference type="AlphaFoldDB" id="A0A1H3ETU7"/>
<organism evidence="2 3">
    <name type="scientific">Lutibacter oricola</name>
    <dbReference type="NCBI Taxonomy" id="762486"/>
    <lineage>
        <taxon>Bacteria</taxon>
        <taxon>Pseudomonadati</taxon>
        <taxon>Bacteroidota</taxon>
        <taxon>Flavobacteriia</taxon>
        <taxon>Flavobacteriales</taxon>
        <taxon>Flavobacteriaceae</taxon>
        <taxon>Lutibacter</taxon>
    </lineage>
</organism>
<keyword evidence="1" id="KW-0812">Transmembrane</keyword>
<evidence type="ECO:0008006" key="4">
    <source>
        <dbReference type="Google" id="ProtNLM"/>
    </source>
</evidence>
<dbReference type="InterPro" id="IPR021737">
    <property type="entry name" value="Phage_phiKZ_Orf197"/>
</dbReference>
<dbReference type="RefSeq" id="WP_090125112.1">
    <property type="nucleotide sequence ID" value="NZ_FNNJ01000010.1"/>
</dbReference>
<proteinExistence type="predicted"/>
<feature type="transmembrane region" description="Helical" evidence="1">
    <location>
        <begin position="212"/>
        <end position="234"/>
    </location>
</feature>
<keyword evidence="1" id="KW-0472">Membrane</keyword>
<name>A0A1H3ETU7_9FLAO</name>
<gene>
    <name evidence="2" type="ORF">SAMN05444411_11020</name>
</gene>
<accession>A0A1H3ETU7</accession>
<feature type="transmembrane region" description="Helical" evidence="1">
    <location>
        <begin position="37"/>
        <end position="53"/>
    </location>
</feature>
<evidence type="ECO:0000313" key="2">
    <source>
        <dbReference type="EMBL" id="SDX82040.1"/>
    </source>
</evidence>
<feature type="transmembrane region" description="Helical" evidence="1">
    <location>
        <begin position="123"/>
        <end position="145"/>
    </location>
</feature>
<dbReference type="Pfam" id="PF11750">
    <property type="entry name" value="DUF3307"/>
    <property type="match status" value="1"/>
</dbReference>
<feature type="transmembrane region" description="Helical" evidence="1">
    <location>
        <begin position="59"/>
        <end position="76"/>
    </location>
</feature>
<dbReference type="Proteomes" id="UP000199595">
    <property type="component" value="Unassembled WGS sequence"/>
</dbReference>
<keyword evidence="1" id="KW-1133">Transmembrane helix</keyword>
<evidence type="ECO:0000313" key="3">
    <source>
        <dbReference type="Proteomes" id="UP000199595"/>
    </source>
</evidence>
<dbReference type="OrthoDB" id="8536716at2"/>
<dbReference type="EMBL" id="FNNJ01000010">
    <property type="protein sequence ID" value="SDX82040.1"/>
    <property type="molecule type" value="Genomic_DNA"/>
</dbReference>
<dbReference type="STRING" id="762486.SAMN05444411_11020"/>
<sequence length="238" mass="27454">MIALLLKLILAHVIGDFVFQPEKWVKSKEKKKHKSPYLYWHILVHLFAALVVLQFNRVYWLGVLIIIISHYIIDVLKLNLKKKLNFRWLFLWDQLAHLAVIVFVVNLYKPIFLDLNALFSPKVLLFVIALLMATVVSSIVMKVIISKWEIKGNSNKKSLDDAGKYIGIIERLLIFVFIITNNWSGVGFLLAAKSIFRFGDLTKADDRKLTEYILIGTLLSFTFSIVTGLGYNYLIKII</sequence>
<reference evidence="2 3" key="1">
    <citation type="submission" date="2016-10" db="EMBL/GenBank/DDBJ databases">
        <authorList>
            <person name="de Groot N.N."/>
        </authorList>
    </citation>
    <scope>NUCLEOTIDE SEQUENCE [LARGE SCALE GENOMIC DNA]</scope>
    <source>
        <strain evidence="2 3">DSM 24956</strain>
    </source>
</reference>